<evidence type="ECO:0000313" key="2">
    <source>
        <dbReference type="Proteomes" id="UP000887159"/>
    </source>
</evidence>
<sequence>MRRYAGRLVPMIQCLCHLRKFCRPCSIVVSDVHRCAIGCRYYHRAANPLVKLV</sequence>
<evidence type="ECO:0000313" key="1">
    <source>
        <dbReference type="EMBL" id="GFX95049.1"/>
    </source>
</evidence>
<dbReference type="Proteomes" id="UP000887159">
    <property type="component" value="Unassembled WGS sequence"/>
</dbReference>
<reference evidence="1" key="1">
    <citation type="submission" date="2020-08" db="EMBL/GenBank/DDBJ databases">
        <title>Multicomponent nature underlies the extraordinary mechanical properties of spider dragline silk.</title>
        <authorList>
            <person name="Kono N."/>
            <person name="Nakamura H."/>
            <person name="Mori M."/>
            <person name="Yoshida Y."/>
            <person name="Ohtoshi R."/>
            <person name="Malay A.D."/>
            <person name="Moran D.A.P."/>
            <person name="Tomita M."/>
            <person name="Numata K."/>
            <person name="Arakawa K."/>
        </authorList>
    </citation>
    <scope>NUCLEOTIDE SEQUENCE</scope>
</reference>
<dbReference type="EMBL" id="BMAU01021182">
    <property type="protein sequence ID" value="GFX95049.1"/>
    <property type="molecule type" value="Genomic_DNA"/>
</dbReference>
<gene>
    <name evidence="1" type="ORF">TNCV_3046811</name>
</gene>
<accession>A0A8X6RM81</accession>
<keyword evidence="2" id="KW-1185">Reference proteome</keyword>
<comment type="caution">
    <text evidence="1">The sequence shown here is derived from an EMBL/GenBank/DDBJ whole genome shotgun (WGS) entry which is preliminary data.</text>
</comment>
<dbReference type="AlphaFoldDB" id="A0A8X6RM81"/>
<protein>
    <submittedName>
        <fullName evidence="1">Uncharacterized protein</fullName>
    </submittedName>
</protein>
<proteinExistence type="predicted"/>
<organism evidence="1 2">
    <name type="scientific">Trichonephila clavipes</name>
    <name type="common">Golden silk orbweaver</name>
    <name type="synonym">Nephila clavipes</name>
    <dbReference type="NCBI Taxonomy" id="2585209"/>
    <lineage>
        <taxon>Eukaryota</taxon>
        <taxon>Metazoa</taxon>
        <taxon>Ecdysozoa</taxon>
        <taxon>Arthropoda</taxon>
        <taxon>Chelicerata</taxon>
        <taxon>Arachnida</taxon>
        <taxon>Araneae</taxon>
        <taxon>Araneomorphae</taxon>
        <taxon>Entelegynae</taxon>
        <taxon>Araneoidea</taxon>
        <taxon>Nephilidae</taxon>
        <taxon>Trichonephila</taxon>
    </lineage>
</organism>
<name>A0A8X6RM81_TRICX</name>